<evidence type="ECO:0000313" key="1">
    <source>
        <dbReference type="EMBL" id="KII73305.1"/>
    </source>
</evidence>
<keyword evidence="2" id="KW-1185">Reference proteome</keyword>
<gene>
    <name evidence="1" type="ORF">RF11_01025</name>
</gene>
<sequence length="108" mass="12645">MNLCESFLITTDASDVTRRRNVIWAVMKFRHGLKWEIIRNSNRSQPSGLYIFNERAKRTKSSYIARTRGVFILNTSYKGKKQSNSLCVILAIVRHILFYGSRPYNRTI</sequence>
<proteinExistence type="predicted"/>
<evidence type="ECO:0000313" key="2">
    <source>
        <dbReference type="Proteomes" id="UP000031668"/>
    </source>
</evidence>
<dbReference type="Proteomes" id="UP000031668">
    <property type="component" value="Unassembled WGS sequence"/>
</dbReference>
<comment type="caution">
    <text evidence="1">The sequence shown here is derived from an EMBL/GenBank/DDBJ whole genome shotgun (WGS) entry which is preliminary data.</text>
</comment>
<dbReference type="AlphaFoldDB" id="A0A0C2NA99"/>
<protein>
    <submittedName>
        <fullName evidence="1">Uncharacterized protein</fullName>
    </submittedName>
</protein>
<name>A0A0C2NA99_THEKT</name>
<reference evidence="1 2" key="1">
    <citation type="journal article" date="2014" name="Genome Biol. Evol.">
        <title>The genome of the myxosporean Thelohanellus kitauei shows adaptations to nutrient acquisition within its fish host.</title>
        <authorList>
            <person name="Yang Y."/>
            <person name="Xiong J."/>
            <person name="Zhou Z."/>
            <person name="Huo F."/>
            <person name="Miao W."/>
            <person name="Ran C."/>
            <person name="Liu Y."/>
            <person name="Zhang J."/>
            <person name="Feng J."/>
            <person name="Wang M."/>
            <person name="Wang M."/>
            <person name="Wang L."/>
            <person name="Yao B."/>
        </authorList>
    </citation>
    <scope>NUCLEOTIDE SEQUENCE [LARGE SCALE GENOMIC DNA]</scope>
    <source>
        <strain evidence="1">Wuqing</strain>
    </source>
</reference>
<organism evidence="1 2">
    <name type="scientific">Thelohanellus kitauei</name>
    <name type="common">Myxosporean</name>
    <dbReference type="NCBI Taxonomy" id="669202"/>
    <lineage>
        <taxon>Eukaryota</taxon>
        <taxon>Metazoa</taxon>
        <taxon>Cnidaria</taxon>
        <taxon>Myxozoa</taxon>
        <taxon>Myxosporea</taxon>
        <taxon>Bivalvulida</taxon>
        <taxon>Platysporina</taxon>
        <taxon>Myxobolidae</taxon>
        <taxon>Thelohanellus</taxon>
    </lineage>
</organism>
<accession>A0A0C2NA99</accession>
<dbReference type="EMBL" id="JWZT01000896">
    <property type="protein sequence ID" value="KII73305.1"/>
    <property type="molecule type" value="Genomic_DNA"/>
</dbReference>